<dbReference type="EMBL" id="CM029050">
    <property type="protein sequence ID" value="KAG2564439.1"/>
    <property type="molecule type" value="Genomic_DNA"/>
</dbReference>
<organism evidence="1 2">
    <name type="scientific">Panicum virgatum</name>
    <name type="common">Blackwell switchgrass</name>
    <dbReference type="NCBI Taxonomy" id="38727"/>
    <lineage>
        <taxon>Eukaryota</taxon>
        <taxon>Viridiplantae</taxon>
        <taxon>Streptophyta</taxon>
        <taxon>Embryophyta</taxon>
        <taxon>Tracheophyta</taxon>
        <taxon>Spermatophyta</taxon>
        <taxon>Magnoliopsida</taxon>
        <taxon>Liliopsida</taxon>
        <taxon>Poales</taxon>
        <taxon>Poaceae</taxon>
        <taxon>PACMAD clade</taxon>
        <taxon>Panicoideae</taxon>
        <taxon>Panicodae</taxon>
        <taxon>Paniceae</taxon>
        <taxon>Panicinae</taxon>
        <taxon>Panicum</taxon>
        <taxon>Panicum sect. Hiantes</taxon>
    </lineage>
</organism>
<protein>
    <submittedName>
        <fullName evidence="1">Uncharacterized protein</fullName>
    </submittedName>
</protein>
<proteinExistence type="predicted"/>
<gene>
    <name evidence="1" type="ORF">PVAP13_7NG109300</name>
</gene>
<comment type="caution">
    <text evidence="1">The sequence shown here is derived from an EMBL/GenBank/DDBJ whole genome shotgun (WGS) entry which is preliminary data.</text>
</comment>
<dbReference type="AlphaFoldDB" id="A0A8T0PVD0"/>
<dbReference type="Proteomes" id="UP000823388">
    <property type="component" value="Chromosome 7N"/>
</dbReference>
<accession>A0A8T0PVD0</accession>
<sequence>MGLELDTAEEATSGIERWRKQPVVERAAMGGSVGGEARWRCWLLSCLNPGAGGGEGRGWEPHRRSNGRADGCWLQNPTAQEARNARTERATCIAQSEPNATRLPNRRSPPALLRPGPLPIATLMNLKPAGTLSSSVSPPRLAAPWSGLHPSLRLAAMHMLCSMKCLARCTCGF</sequence>
<evidence type="ECO:0000313" key="2">
    <source>
        <dbReference type="Proteomes" id="UP000823388"/>
    </source>
</evidence>
<name>A0A8T0PVD0_PANVG</name>
<reference evidence="1" key="1">
    <citation type="submission" date="2020-05" db="EMBL/GenBank/DDBJ databases">
        <title>WGS assembly of Panicum virgatum.</title>
        <authorList>
            <person name="Lovell J.T."/>
            <person name="Jenkins J."/>
            <person name="Shu S."/>
            <person name="Juenger T.E."/>
            <person name="Schmutz J."/>
        </authorList>
    </citation>
    <scope>NUCLEOTIDE SEQUENCE</scope>
    <source>
        <strain evidence="1">AP13</strain>
    </source>
</reference>
<keyword evidence="2" id="KW-1185">Reference proteome</keyword>
<evidence type="ECO:0000313" key="1">
    <source>
        <dbReference type="EMBL" id="KAG2564439.1"/>
    </source>
</evidence>